<keyword evidence="1" id="KW-0472">Membrane</keyword>
<reference evidence="2 3" key="1">
    <citation type="submission" date="2007-03" db="EMBL/GenBank/DDBJ databases">
        <authorList>
            <person name="Fulton L."/>
            <person name="Clifton S."/>
            <person name="Fulton B."/>
            <person name="Xu J."/>
            <person name="Minx P."/>
            <person name="Pepin K.H."/>
            <person name="Johnson M."/>
            <person name="Thiruvilangam P."/>
            <person name="Bhonagiri V."/>
            <person name="Nash W.E."/>
            <person name="Mardis E.R."/>
            <person name="Wilson R.K."/>
        </authorList>
    </citation>
    <scope>NUCLEOTIDE SEQUENCE [LARGE SCALE GENOMIC DNA]</scope>
    <source>
        <strain evidence="2 3">ATCC 27560</strain>
    </source>
</reference>
<dbReference type="STRING" id="411463.EUBVEN_01754"/>
<dbReference type="eggNOG" id="ENOG5030AEI">
    <property type="taxonomic scope" value="Bacteria"/>
</dbReference>
<protein>
    <submittedName>
        <fullName evidence="2">Uncharacterized protein</fullName>
    </submittedName>
</protein>
<name>A5Z7R7_9FIRM</name>
<accession>A5Z7R7</accession>
<proteinExistence type="predicted"/>
<evidence type="ECO:0000313" key="3">
    <source>
        <dbReference type="Proteomes" id="UP000006000"/>
    </source>
</evidence>
<gene>
    <name evidence="2" type="ORF">EUBVEN_01754</name>
</gene>
<evidence type="ECO:0000256" key="1">
    <source>
        <dbReference type="SAM" id="Phobius"/>
    </source>
</evidence>
<organism evidence="2 3">
    <name type="scientific">Eubacterium ventriosum ATCC 27560</name>
    <dbReference type="NCBI Taxonomy" id="411463"/>
    <lineage>
        <taxon>Bacteria</taxon>
        <taxon>Bacillati</taxon>
        <taxon>Bacillota</taxon>
        <taxon>Clostridia</taxon>
        <taxon>Eubacteriales</taxon>
        <taxon>Eubacteriaceae</taxon>
        <taxon>Eubacterium</taxon>
    </lineage>
</organism>
<keyword evidence="1" id="KW-1133">Transmembrane helix</keyword>
<dbReference type="RefSeq" id="WP_005363237.1">
    <property type="nucleotide sequence ID" value="NZ_DS264285.1"/>
</dbReference>
<evidence type="ECO:0000313" key="2">
    <source>
        <dbReference type="EMBL" id="EDM50974.1"/>
    </source>
</evidence>
<comment type="caution">
    <text evidence="2">The sequence shown here is derived from an EMBL/GenBank/DDBJ whole genome shotgun (WGS) entry which is preliminary data.</text>
</comment>
<reference evidence="2 3" key="2">
    <citation type="submission" date="2007-04" db="EMBL/GenBank/DDBJ databases">
        <title>Draft genome sequence of Eubacterium ventriosum (ATCC 27560).</title>
        <authorList>
            <person name="Sudarsanam P."/>
            <person name="Ley R."/>
            <person name="Guruge J."/>
            <person name="Turnbaugh P.J."/>
            <person name="Mahowald M."/>
            <person name="Liep D."/>
            <person name="Gordon J."/>
        </authorList>
    </citation>
    <scope>NUCLEOTIDE SEQUENCE [LARGE SCALE GENOMIC DNA]</scope>
    <source>
        <strain evidence="2 3">ATCC 27560</strain>
    </source>
</reference>
<feature type="transmembrane region" description="Helical" evidence="1">
    <location>
        <begin position="12"/>
        <end position="27"/>
    </location>
</feature>
<dbReference type="EMBL" id="AAVL02000035">
    <property type="protein sequence ID" value="EDM50974.1"/>
    <property type="molecule type" value="Genomic_DNA"/>
</dbReference>
<dbReference type="HOGENOM" id="CLU_1088809_0_0_9"/>
<dbReference type="Proteomes" id="UP000006000">
    <property type="component" value="Unassembled WGS sequence"/>
</dbReference>
<dbReference type="OrthoDB" id="1858178at2"/>
<keyword evidence="1" id="KW-0812">Transmembrane</keyword>
<dbReference type="AlphaFoldDB" id="A5Z7R7"/>
<sequence length="258" mass="30283">MELINFIKDNWVNLGLIIVGLSAVWIYKAQEKGKLRDAASLVVLQIDELQKRVQEIQSYITNQGLNLTAFYESLPLIDVNHWKNYKHLFIRRIDNKSYDSINKFYQYVTSMQEQQELIRNLQRNYFFVKQSALCNVEISFIVETLKEVDSSSVSSKQLQELMQATSVVTNENQQEVLANLIRQIEQNNPNIDMDRFWGIYQNKRRRFITITNGDSLTPYTPEQISVTLQSLLNQYNLLEISGIEGYRKLRKIAKMTRK</sequence>